<evidence type="ECO:0000313" key="2">
    <source>
        <dbReference type="EMBL" id="KAG2217132.1"/>
    </source>
</evidence>
<dbReference type="InterPro" id="IPR021109">
    <property type="entry name" value="Peptidase_aspartic_dom_sf"/>
</dbReference>
<reference evidence="2 3" key="1">
    <citation type="submission" date="2020-12" db="EMBL/GenBank/DDBJ databases">
        <title>Metabolic potential, ecology and presence of endohyphal bacteria is reflected in genomic diversity of Mucoromycotina.</title>
        <authorList>
            <person name="Muszewska A."/>
            <person name="Okrasinska A."/>
            <person name="Steczkiewicz K."/>
            <person name="Drgas O."/>
            <person name="Orlowska M."/>
            <person name="Perlinska-Lenart U."/>
            <person name="Aleksandrzak-Piekarczyk T."/>
            <person name="Szatraj K."/>
            <person name="Zielenkiewicz U."/>
            <person name="Pilsyk S."/>
            <person name="Malc E."/>
            <person name="Mieczkowski P."/>
            <person name="Kruszewska J.S."/>
            <person name="Biernat P."/>
            <person name="Pawlowska J."/>
        </authorList>
    </citation>
    <scope>NUCLEOTIDE SEQUENCE [LARGE SCALE GENOMIC DNA]</scope>
    <source>
        <strain evidence="2 3">CBS 142.35</strain>
    </source>
</reference>
<dbReference type="AlphaFoldDB" id="A0A8H7VFN6"/>
<accession>A0A8H7VFN6</accession>
<dbReference type="InterPro" id="IPR000477">
    <property type="entry name" value="RT_dom"/>
</dbReference>
<keyword evidence="3" id="KW-1185">Reference proteome</keyword>
<feature type="domain" description="Reverse transcriptase" evidence="1">
    <location>
        <begin position="170"/>
        <end position="348"/>
    </location>
</feature>
<evidence type="ECO:0000259" key="1">
    <source>
        <dbReference type="PROSITE" id="PS50878"/>
    </source>
</evidence>
<gene>
    <name evidence="2" type="ORF">INT45_011915</name>
</gene>
<dbReference type="SUPFAM" id="SSF50630">
    <property type="entry name" value="Acid proteases"/>
    <property type="match status" value="1"/>
</dbReference>
<dbReference type="InterPro" id="IPR043502">
    <property type="entry name" value="DNA/RNA_pol_sf"/>
</dbReference>
<dbReference type="CDD" id="cd01647">
    <property type="entry name" value="RT_LTR"/>
    <property type="match status" value="1"/>
</dbReference>
<organism evidence="2 3">
    <name type="scientific">Circinella minor</name>
    <dbReference type="NCBI Taxonomy" id="1195481"/>
    <lineage>
        <taxon>Eukaryota</taxon>
        <taxon>Fungi</taxon>
        <taxon>Fungi incertae sedis</taxon>
        <taxon>Mucoromycota</taxon>
        <taxon>Mucoromycotina</taxon>
        <taxon>Mucoromycetes</taxon>
        <taxon>Mucorales</taxon>
        <taxon>Lichtheimiaceae</taxon>
        <taxon>Circinella</taxon>
    </lineage>
</organism>
<dbReference type="InterPro" id="IPR043128">
    <property type="entry name" value="Rev_trsase/Diguanyl_cyclase"/>
</dbReference>
<sequence length="419" mass="48013">MDTGSTLTSIRANVAQLLELPIHNNTITNITYSNGTTQTSSSKATLIFQIDSITKTMATAYVVQHQEEALILGMDWMVNEDIILRPKTKTVIQQQTSQQQNNMDQQQQVIIKQILNKYPQLTEETTTQNIAAVPYKHIIDTGDHPPIVIRDYRRSPAEKAIIDELIQDMLEKNVIQPSNSPWQSQLVLIRKGATNQFRCCVDFRAINKVTRRDNFPLPNIMDLLDKLHGSKYFSTLDLRSGYWQLPMDPNSMCKTAFSANGNLYEFRCLPYGCTNGPASFQRCMHYILQGQQDCMVYLDDILLHTRGFQEHITRIDELLALLNKHNLRLSPKKCHFLQTEVRYLGFIITGDGINPDPTKVETIANWPIPKNSKDVSKFIGFCAFHHRFLYNLSATAAPLYKLLRKSSPFQWSKTEQDVR</sequence>
<dbReference type="Gene3D" id="2.40.70.10">
    <property type="entry name" value="Acid Proteases"/>
    <property type="match status" value="1"/>
</dbReference>
<dbReference type="Pfam" id="PF00078">
    <property type="entry name" value="RVT_1"/>
    <property type="match status" value="1"/>
</dbReference>
<dbReference type="Gene3D" id="3.30.70.270">
    <property type="match status" value="2"/>
</dbReference>
<dbReference type="PANTHER" id="PTHR33064:SF37">
    <property type="entry name" value="RIBONUCLEASE H"/>
    <property type="match status" value="1"/>
</dbReference>
<evidence type="ECO:0000313" key="3">
    <source>
        <dbReference type="Proteomes" id="UP000646827"/>
    </source>
</evidence>
<dbReference type="Gene3D" id="3.10.10.10">
    <property type="entry name" value="HIV Type 1 Reverse Transcriptase, subunit A, domain 1"/>
    <property type="match status" value="1"/>
</dbReference>
<dbReference type="PANTHER" id="PTHR33064">
    <property type="entry name" value="POL PROTEIN"/>
    <property type="match status" value="1"/>
</dbReference>
<dbReference type="InterPro" id="IPR051320">
    <property type="entry name" value="Viral_Replic_Matur_Polypro"/>
</dbReference>
<dbReference type="PROSITE" id="PS50878">
    <property type="entry name" value="RT_POL"/>
    <property type="match status" value="1"/>
</dbReference>
<dbReference type="Proteomes" id="UP000646827">
    <property type="component" value="Unassembled WGS sequence"/>
</dbReference>
<dbReference type="Pfam" id="PF13975">
    <property type="entry name" value="gag-asp_proteas"/>
    <property type="match status" value="1"/>
</dbReference>
<comment type="caution">
    <text evidence="2">The sequence shown here is derived from an EMBL/GenBank/DDBJ whole genome shotgun (WGS) entry which is preliminary data.</text>
</comment>
<dbReference type="CDD" id="cd00303">
    <property type="entry name" value="retropepsin_like"/>
    <property type="match status" value="1"/>
</dbReference>
<dbReference type="OrthoDB" id="2202353at2759"/>
<dbReference type="SUPFAM" id="SSF56672">
    <property type="entry name" value="DNA/RNA polymerases"/>
    <property type="match status" value="1"/>
</dbReference>
<dbReference type="EMBL" id="JAEPRB010000325">
    <property type="protein sequence ID" value="KAG2217132.1"/>
    <property type="molecule type" value="Genomic_DNA"/>
</dbReference>
<proteinExistence type="predicted"/>
<name>A0A8H7VFN6_9FUNG</name>
<protein>
    <recommendedName>
        <fullName evidence="1">Reverse transcriptase domain-containing protein</fullName>
    </recommendedName>
</protein>